<reference evidence="2 3" key="1">
    <citation type="journal article" date="2019" name="Commun. Biol.">
        <title>The bagworm genome reveals a unique fibroin gene that provides high tensile strength.</title>
        <authorList>
            <person name="Kono N."/>
            <person name="Nakamura H."/>
            <person name="Ohtoshi R."/>
            <person name="Tomita M."/>
            <person name="Numata K."/>
            <person name="Arakawa K."/>
        </authorList>
    </citation>
    <scope>NUCLEOTIDE SEQUENCE [LARGE SCALE GENOMIC DNA]</scope>
</reference>
<organism evidence="2 3">
    <name type="scientific">Eumeta variegata</name>
    <name type="common">Bagworm moth</name>
    <name type="synonym">Eumeta japonica</name>
    <dbReference type="NCBI Taxonomy" id="151549"/>
    <lineage>
        <taxon>Eukaryota</taxon>
        <taxon>Metazoa</taxon>
        <taxon>Ecdysozoa</taxon>
        <taxon>Arthropoda</taxon>
        <taxon>Hexapoda</taxon>
        <taxon>Insecta</taxon>
        <taxon>Pterygota</taxon>
        <taxon>Neoptera</taxon>
        <taxon>Endopterygota</taxon>
        <taxon>Lepidoptera</taxon>
        <taxon>Glossata</taxon>
        <taxon>Ditrysia</taxon>
        <taxon>Tineoidea</taxon>
        <taxon>Psychidae</taxon>
        <taxon>Oiketicinae</taxon>
        <taxon>Eumeta</taxon>
    </lineage>
</organism>
<dbReference type="AlphaFoldDB" id="A0A4C2AAM4"/>
<comment type="caution">
    <text evidence="2">The sequence shown here is derived from an EMBL/GenBank/DDBJ whole genome shotgun (WGS) entry which is preliminary data.</text>
</comment>
<evidence type="ECO:0000313" key="2">
    <source>
        <dbReference type="EMBL" id="GBP97140.1"/>
    </source>
</evidence>
<dbReference type="Proteomes" id="UP000299102">
    <property type="component" value="Unassembled WGS sequence"/>
</dbReference>
<gene>
    <name evidence="2" type="ORF">EVAR_69333_1</name>
</gene>
<name>A0A4C2AAM4_EUMVA</name>
<protein>
    <submittedName>
        <fullName evidence="2">Uncharacterized protein</fullName>
    </submittedName>
</protein>
<proteinExistence type="predicted"/>
<keyword evidence="1" id="KW-1133">Transmembrane helix</keyword>
<keyword evidence="1" id="KW-0812">Transmembrane</keyword>
<keyword evidence="3" id="KW-1185">Reference proteome</keyword>
<evidence type="ECO:0000256" key="1">
    <source>
        <dbReference type="SAM" id="Phobius"/>
    </source>
</evidence>
<evidence type="ECO:0000313" key="3">
    <source>
        <dbReference type="Proteomes" id="UP000299102"/>
    </source>
</evidence>
<accession>A0A4C2AAM4</accession>
<dbReference type="EMBL" id="BGZK01002878">
    <property type="protein sequence ID" value="GBP97140.1"/>
    <property type="molecule type" value="Genomic_DNA"/>
</dbReference>
<feature type="transmembrane region" description="Helical" evidence="1">
    <location>
        <begin position="20"/>
        <end position="39"/>
    </location>
</feature>
<keyword evidence="1" id="KW-0472">Membrane</keyword>
<sequence>MSIGDREASNSIDSLKQRRSVGWAIITLLIDLSLSRLVVRSLVYLSRKIEPLGLQELHSQSPSISSSICPAIGEASGLKFLASTVSKGFAHTKLMPHFIEPVVVAQTVAL</sequence>